<organism evidence="1 2">
    <name type="scientific">Linnemannia schmuckeri</name>
    <dbReference type="NCBI Taxonomy" id="64567"/>
    <lineage>
        <taxon>Eukaryota</taxon>
        <taxon>Fungi</taxon>
        <taxon>Fungi incertae sedis</taxon>
        <taxon>Mucoromycota</taxon>
        <taxon>Mortierellomycotina</taxon>
        <taxon>Mortierellomycetes</taxon>
        <taxon>Mortierellales</taxon>
        <taxon>Mortierellaceae</taxon>
        <taxon>Linnemannia</taxon>
    </lineage>
</organism>
<proteinExistence type="predicted"/>
<dbReference type="OrthoDB" id="2420961at2759"/>
<dbReference type="SUPFAM" id="SSF52047">
    <property type="entry name" value="RNI-like"/>
    <property type="match status" value="1"/>
</dbReference>
<protein>
    <submittedName>
        <fullName evidence="1">Uncharacterized protein</fullName>
    </submittedName>
</protein>
<accession>A0A9P5VFE1</accession>
<dbReference type="EMBL" id="JAAAUQ010000028">
    <property type="protein sequence ID" value="KAF9156325.1"/>
    <property type="molecule type" value="Genomic_DNA"/>
</dbReference>
<gene>
    <name evidence="1" type="ORF">BG015_005978</name>
</gene>
<dbReference type="InterPro" id="IPR032675">
    <property type="entry name" value="LRR_dom_sf"/>
</dbReference>
<sequence length="647" mass="73370">MSTATNRFFNIAELIYLTTTYLDKVDTSQLSRTCRRLHHWIEPALFDNIIIKYDPHGTNILTSPDSFRALSRNIPVVRSLCIGLSETIFLYSCFRAFETGPTATAAHADSSQLAVPTRTEIVSLPPMSMLAKLTVFLTYTARDDSCPYLPTLIGNTRGEFERTCWLLRMSEHLVKVEVHSLDILNRREFVVVARTIASIPRLEELYLEVALKNKGVPRFPAAFEVWSELFFVCPRSICKYEVKVDDCAYDVEENDMESERRVKEELAALRRQQEQGQGQGHLLPRLTDLVLGLIDDDSTGEGDVRKVLEHCPNLVSLRCREMTATVFSQNNLASIVATCCPLLKKVSFEYAASNNYILPRQLMLEIPEQQMQEFRWNTYPFPLEGPKVIMMFSRHSSTLRKIILGRHINVSSNVLRCVLVSCSALEELSAQLVAVFMHRRQTHAAFVTLEDAVENPWVCTRLRHLDLAVSIPPLPKGPDQVPYYRKMAADRSAAVIMCALSSEEWQHFTILERLYRQIGSLSQLTHLKLKAFVLDQLEGVGGVMAAYVNNTFPALLSLGDIDRSGRPGYLECLAGLTKLRELRGSVRTNTEETKVTMGWSEAKWMATHWPNLEIAEFFGKDDKLTDPFLWLQDQSKGAKLNVSAPRI</sequence>
<dbReference type="Gene3D" id="3.80.10.10">
    <property type="entry name" value="Ribonuclease Inhibitor"/>
    <property type="match status" value="1"/>
</dbReference>
<comment type="caution">
    <text evidence="1">The sequence shown here is derived from an EMBL/GenBank/DDBJ whole genome shotgun (WGS) entry which is preliminary data.</text>
</comment>
<evidence type="ECO:0000313" key="1">
    <source>
        <dbReference type="EMBL" id="KAF9156325.1"/>
    </source>
</evidence>
<dbReference type="Proteomes" id="UP000748756">
    <property type="component" value="Unassembled WGS sequence"/>
</dbReference>
<name>A0A9P5VFE1_9FUNG</name>
<reference evidence="1" key="1">
    <citation type="journal article" date="2020" name="Fungal Divers.">
        <title>Resolving the Mortierellaceae phylogeny through synthesis of multi-gene phylogenetics and phylogenomics.</title>
        <authorList>
            <person name="Vandepol N."/>
            <person name="Liber J."/>
            <person name="Desiro A."/>
            <person name="Na H."/>
            <person name="Kennedy M."/>
            <person name="Barry K."/>
            <person name="Grigoriev I.V."/>
            <person name="Miller A.N."/>
            <person name="O'Donnell K."/>
            <person name="Stajich J.E."/>
            <person name="Bonito G."/>
        </authorList>
    </citation>
    <scope>NUCLEOTIDE SEQUENCE</scope>
    <source>
        <strain evidence="1">NRRL 6426</strain>
    </source>
</reference>
<keyword evidence="2" id="KW-1185">Reference proteome</keyword>
<evidence type="ECO:0000313" key="2">
    <source>
        <dbReference type="Proteomes" id="UP000748756"/>
    </source>
</evidence>
<dbReference type="AlphaFoldDB" id="A0A9P5VFE1"/>